<feature type="domain" description="Glutathione S-transferase UstS-like C-terminal" evidence="2">
    <location>
        <begin position="120"/>
        <end position="252"/>
    </location>
</feature>
<comment type="caution">
    <text evidence="3">The sequence shown here is derived from an EMBL/GenBank/DDBJ whole genome shotgun (WGS) entry which is preliminary data.</text>
</comment>
<name>A0AAE0P9E4_SORBR</name>
<evidence type="ECO:0008006" key="5">
    <source>
        <dbReference type="Google" id="ProtNLM"/>
    </source>
</evidence>
<dbReference type="InterPro" id="IPR036249">
    <property type="entry name" value="Thioredoxin-like_sf"/>
</dbReference>
<dbReference type="InterPro" id="IPR004045">
    <property type="entry name" value="Glutathione_S-Trfase_N"/>
</dbReference>
<dbReference type="Pfam" id="PF13409">
    <property type="entry name" value="GST_N_2"/>
    <property type="match status" value="1"/>
</dbReference>
<dbReference type="SUPFAM" id="SSF47616">
    <property type="entry name" value="GST C-terminal domain-like"/>
    <property type="match status" value="1"/>
</dbReference>
<organism evidence="3 4">
    <name type="scientific">Sordaria brevicollis</name>
    <dbReference type="NCBI Taxonomy" id="83679"/>
    <lineage>
        <taxon>Eukaryota</taxon>
        <taxon>Fungi</taxon>
        <taxon>Dikarya</taxon>
        <taxon>Ascomycota</taxon>
        <taxon>Pezizomycotina</taxon>
        <taxon>Sordariomycetes</taxon>
        <taxon>Sordariomycetidae</taxon>
        <taxon>Sordariales</taxon>
        <taxon>Sordariaceae</taxon>
        <taxon>Sordaria</taxon>
    </lineage>
</organism>
<sequence length="257" mass="28845">MAESNQNQITFFDIPDKNGRTWSLNPWKTRFALNYKSLPYHTSWTEYPLIAPTLSPHLPPATPPPSTTSYTIPAIRFPDDNGGTYLMDSKKIAIELERRYPSPQYPSLGLDSPVLEKLEAIMPRLLKGLYGVFVPGVVKRVLGEGSKGYFKETREEAFGMGIDELEAKQGGERVYEEVIGNDLKEVTRLLKENGKGEGPFFEGDKVTYADFVWAGFLLFIRGAAGEEGWGKLLEATGDREAHEKLLKAVEPWARDDI</sequence>
<dbReference type="InterPro" id="IPR036282">
    <property type="entry name" value="Glutathione-S-Trfase_C_sf"/>
</dbReference>
<evidence type="ECO:0000259" key="1">
    <source>
        <dbReference type="Pfam" id="PF13409"/>
    </source>
</evidence>
<reference evidence="3" key="1">
    <citation type="journal article" date="2023" name="Mol. Phylogenet. Evol.">
        <title>Genome-scale phylogeny and comparative genomics of the fungal order Sordariales.</title>
        <authorList>
            <person name="Hensen N."/>
            <person name="Bonometti L."/>
            <person name="Westerberg I."/>
            <person name="Brannstrom I.O."/>
            <person name="Guillou S."/>
            <person name="Cros-Aarteil S."/>
            <person name="Calhoun S."/>
            <person name="Haridas S."/>
            <person name="Kuo A."/>
            <person name="Mondo S."/>
            <person name="Pangilinan J."/>
            <person name="Riley R."/>
            <person name="LaButti K."/>
            <person name="Andreopoulos B."/>
            <person name="Lipzen A."/>
            <person name="Chen C."/>
            <person name="Yan M."/>
            <person name="Daum C."/>
            <person name="Ng V."/>
            <person name="Clum A."/>
            <person name="Steindorff A."/>
            <person name="Ohm R.A."/>
            <person name="Martin F."/>
            <person name="Silar P."/>
            <person name="Natvig D.O."/>
            <person name="Lalanne C."/>
            <person name="Gautier V."/>
            <person name="Ament-Velasquez S.L."/>
            <person name="Kruys A."/>
            <person name="Hutchinson M.I."/>
            <person name="Powell A.J."/>
            <person name="Barry K."/>
            <person name="Miller A.N."/>
            <person name="Grigoriev I.V."/>
            <person name="Debuchy R."/>
            <person name="Gladieux P."/>
            <person name="Hiltunen Thoren M."/>
            <person name="Johannesson H."/>
        </authorList>
    </citation>
    <scope>NUCLEOTIDE SEQUENCE</scope>
    <source>
        <strain evidence="3">FGSC 1904</strain>
    </source>
</reference>
<dbReference type="EMBL" id="JAUTDP010000010">
    <property type="protein sequence ID" value="KAK3395786.1"/>
    <property type="molecule type" value="Genomic_DNA"/>
</dbReference>
<feature type="domain" description="GST N-terminal" evidence="1">
    <location>
        <begin position="22"/>
        <end position="98"/>
    </location>
</feature>
<dbReference type="InterPro" id="IPR054416">
    <property type="entry name" value="GST_UstS-like_C"/>
</dbReference>
<dbReference type="SUPFAM" id="SSF52833">
    <property type="entry name" value="Thioredoxin-like"/>
    <property type="match status" value="1"/>
</dbReference>
<dbReference type="Proteomes" id="UP001281003">
    <property type="component" value="Unassembled WGS sequence"/>
</dbReference>
<proteinExistence type="predicted"/>
<evidence type="ECO:0000313" key="3">
    <source>
        <dbReference type="EMBL" id="KAK3395786.1"/>
    </source>
</evidence>
<evidence type="ECO:0000313" key="4">
    <source>
        <dbReference type="Proteomes" id="UP001281003"/>
    </source>
</evidence>
<protein>
    <recommendedName>
        <fullName evidence="5">GST N-terminal domain-containing protein</fullName>
    </recommendedName>
</protein>
<gene>
    <name evidence="3" type="ORF">B0T20DRAFT_45410</name>
</gene>
<reference evidence="3" key="2">
    <citation type="submission" date="2023-07" db="EMBL/GenBank/DDBJ databases">
        <authorList>
            <consortium name="Lawrence Berkeley National Laboratory"/>
            <person name="Haridas S."/>
            <person name="Hensen N."/>
            <person name="Bonometti L."/>
            <person name="Westerberg I."/>
            <person name="Brannstrom I.O."/>
            <person name="Guillou S."/>
            <person name="Cros-Aarteil S."/>
            <person name="Calhoun S."/>
            <person name="Kuo A."/>
            <person name="Mondo S."/>
            <person name="Pangilinan J."/>
            <person name="Riley R."/>
            <person name="LaButti K."/>
            <person name="Andreopoulos B."/>
            <person name="Lipzen A."/>
            <person name="Chen C."/>
            <person name="Yanf M."/>
            <person name="Daum C."/>
            <person name="Ng V."/>
            <person name="Clum A."/>
            <person name="Steindorff A."/>
            <person name="Ohm R."/>
            <person name="Martin F."/>
            <person name="Silar P."/>
            <person name="Natvig D."/>
            <person name="Lalanne C."/>
            <person name="Gautier V."/>
            <person name="Ament-velasquez S.L."/>
            <person name="Kruys A."/>
            <person name="Hutchinson M.I."/>
            <person name="Powell A.J."/>
            <person name="Barry K."/>
            <person name="Miller A.N."/>
            <person name="Grigoriev I.V."/>
            <person name="Debuchy R."/>
            <person name="Gladieux P."/>
            <person name="Thoren M.H."/>
            <person name="Johannesson H."/>
        </authorList>
    </citation>
    <scope>NUCLEOTIDE SEQUENCE</scope>
    <source>
        <strain evidence="3">FGSC 1904</strain>
    </source>
</reference>
<dbReference type="Gene3D" id="1.20.1050.10">
    <property type="match status" value="1"/>
</dbReference>
<accession>A0AAE0P9E4</accession>
<dbReference type="AlphaFoldDB" id="A0AAE0P9E4"/>
<dbReference type="Gene3D" id="3.40.30.10">
    <property type="entry name" value="Glutaredoxin"/>
    <property type="match status" value="1"/>
</dbReference>
<keyword evidence="4" id="KW-1185">Reference proteome</keyword>
<evidence type="ECO:0000259" key="2">
    <source>
        <dbReference type="Pfam" id="PF22041"/>
    </source>
</evidence>
<dbReference type="Pfam" id="PF22041">
    <property type="entry name" value="GST_C_7"/>
    <property type="match status" value="1"/>
</dbReference>